<accession>A0ABD7EKB6</accession>
<name>A0ABD7EKB6_AERJA</name>
<dbReference type="Proteomes" id="UP000679312">
    <property type="component" value="Chromosome"/>
</dbReference>
<dbReference type="AlphaFoldDB" id="A0ABD7EKB6"/>
<protein>
    <recommendedName>
        <fullName evidence="1">Type 4 fimbrial biogenesis protein PilX N-terminal domain-containing protein</fullName>
    </recommendedName>
</protein>
<feature type="domain" description="Type 4 fimbrial biogenesis protein PilX N-terminal" evidence="1">
    <location>
        <begin position="5"/>
        <end position="46"/>
    </location>
</feature>
<dbReference type="Pfam" id="PF14341">
    <property type="entry name" value="PilX_N"/>
    <property type="match status" value="1"/>
</dbReference>
<reference evidence="2 3" key="1">
    <citation type="journal article" date="2021" name="Front. Microbiol.">
        <title>Prevalence and Genetic Analysis of Chromosomal mcr-3/7 in Aeromonas From U.S. Animal-Derived Samples.</title>
        <authorList>
            <person name="Wang Y."/>
            <person name="Hou N."/>
            <person name="Rasooly R."/>
            <person name="Gu Y."/>
            <person name="He X."/>
        </authorList>
    </citation>
    <scope>NUCLEOTIDE SEQUENCE [LARGE SCALE GENOMIC DNA]</scope>
    <source>
        <strain evidence="2 3">4608</strain>
    </source>
</reference>
<sequence length="140" mass="14768">MRRARGVALIVALVILVPLTLIAVVMMQSSGVDLKMAGAAASLQQAEHRIEGMIESALLQAGLSSKIATMGASSAISVNGNTVNMERRGESVCKRKVDASSQNVIPSCRYVELQAAATYGKNSRAINWTAGVEQPLLKAE</sequence>
<dbReference type="EMBL" id="CP053881">
    <property type="protein sequence ID" value="QWL61555.1"/>
    <property type="molecule type" value="Genomic_DNA"/>
</dbReference>
<gene>
    <name evidence="2" type="ORF">HQ399_04545</name>
</gene>
<evidence type="ECO:0000259" key="1">
    <source>
        <dbReference type="Pfam" id="PF14341"/>
    </source>
</evidence>
<organism evidence="2 3">
    <name type="scientific">Aeromonas jandaei</name>
    <dbReference type="NCBI Taxonomy" id="650"/>
    <lineage>
        <taxon>Bacteria</taxon>
        <taxon>Pseudomonadati</taxon>
        <taxon>Pseudomonadota</taxon>
        <taxon>Gammaproteobacteria</taxon>
        <taxon>Aeromonadales</taxon>
        <taxon>Aeromonadaceae</taxon>
        <taxon>Aeromonas</taxon>
    </lineage>
</organism>
<proteinExistence type="predicted"/>
<dbReference type="RefSeq" id="WP_215802989.1">
    <property type="nucleotide sequence ID" value="NZ_CP053881.1"/>
</dbReference>
<evidence type="ECO:0000313" key="3">
    <source>
        <dbReference type="Proteomes" id="UP000679312"/>
    </source>
</evidence>
<evidence type="ECO:0000313" key="2">
    <source>
        <dbReference type="EMBL" id="QWL61555.1"/>
    </source>
</evidence>
<dbReference type="InterPro" id="IPR025746">
    <property type="entry name" value="PilX_N_dom"/>
</dbReference>